<evidence type="ECO:0008006" key="4">
    <source>
        <dbReference type="Google" id="ProtNLM"/>
    </source>
</evidence>
<dbReference type="Proteomes" id="UP000681722">
    <property type="component" value="Unassembled WGS sequence"/>
</dbReference>
<reference evidence="1" key="1">
    <citation type="submission" date="2021-02" db="EMBL/GenBank/DDBJ databases">
        <authorList>
            <person name="Nowell W R."/>
        </authorList>
    </citation>
    <scope>NUCLEOTIDE SEQUENCE</scope>
</reference>
<dbReference type="GO" id="GO:0016857">
    <property type="term" value="F:racemase and epimerase activity, acting on carbohydrates and derivatives"/>
    <property type="evidence" value="ECO:0007669"/>
    <property type="project" value="InterPro"/>
</dbReference>
<evidence type="ECO:0000313" key="2">
    <source>
        <dbReference type="EMBL" id="CAF3737353.1"/>
    </source>
</evidence>
<dbReference type="Pfam" id="PF05336">
    <property type="entry name" value="rhaM"/>
    <property type="match status" value="1"/>
</dbReference>
<evidence type="ECO:0000313" key="1">
    <source>
        <dbReference type="EMBL" id="CAF0962972.1"/>
    </source>
</evidence>
<accession>A0A814E8R8</accession>
<proteinExistence type="predicted"/>
<name>A0A814E8R8_9BILA</name>
<dbReference type="PANTHER" id="PTHR34389">
    <property type="entry name" value="L-RHAMNOSE MUTAROTASE"/>
    <property type="match status" value="1"/>
</dbReference>
<dbReference type="AlphaFoldDB" id="A0A814E8R8"/>
<sequence length="600" mass="66175">MAADQKYIRKAYVMELLEGKVDEYKKSHENVWPEVIENLKEHGVKRFVVNWLPNTNLLVCSVDVENDEQWNSISKTDICKKWWSYLENSVLFKDGSPVVKDLVEFCTDQHFTIHVEVAVTIYTVLTSLNTCSTVTYLLLLTTLLSSCNTSHFNGGTIRWVPVDGCDATSPIEVTLIQTYIWTLARVACPTIGSSITPYAGDINSTLTCTANCGVTSSGFIPPSIIGICTGKSSVLGLSYSQRTDTVNLNSNDLFTASFKSNTGSFYRLLNGLSSTSTSAQWILSMVIDLQWLTNKGRINTPPVAMIVTPVAIPVGIATQIQIPVGDVDSDQDVRCRWSVGTEECADVCFATYIPPGTILSTDCALTITGLVINDWYAAAIQVEDFQDNTTTVALSSVPVQFLIRVYATPSYSLPTLTSNQSYVDVDVGIPFTTTLFATNYGGTSVSISSIIIQTTFFGATQGSLIQETTNNSLYSSIVSWTPTSPQVGIQILCALAVDSFGTRSQKAQAAHHRRQLLQPLQAQPAHHRRQLLQSLQAQAAQHRRQLLQSLQAQAAQHRRQLLQPLQAQPAHHRRQLLQAQAAHRRRQLLQSLQARKCIRP</sequence>
<dbReference type="GO" id="GO:0019301">
    <property type="term" value="P:rhamnose catabolic process"/>
    <property type="evidence" value="ECO:0007669"/>
    <property type="project" value="TreeGrafter"/>
</dbReference>
<keyword evidence="3" id="KW-1185">Reference proteome</keyword>
<gene>
    <name evidence="1" type="ORF">GPM918_LOCUS11852</name>
    <name evidence="2" type="ORF">SRO942_LOCUS11853</name>
</gene>
<dbReference type="EMBL" id="CAJNOQ010002523">
    <property type="protein sequence ID" value="CAF0962972.1"/>
    <property type="molecule type" value="Genomic_DNA"/>
</dbReference>
<protein>
    <recommendedName>
        <fullName evidence="4">L-rhamnose mutarotase</fullName>
    </recommendedName>
</protein>
<dbReference type="PANTHER" id="PTHR34389:SF2">
    <property type="entry name" value="L-RHAMNOSE MUTAROTASE"/>
    <property type="match status" value="1"/>
</dbReference>
<dbReference type="Gene3D" id="3.30.70.100">
    <property type="match status" value="1"/>
</dbReference>
<dbReference type="InterPro" id="IPR011008">
    <property type="entry name" value="Dimeric_a/b-barrel"/>
</dbReference>
<dbReference type="InterPro" id="IPR008000">
    <property type="entry name" value="Rham/fucose_mutarotase"/>
</dbReference>
<dbReference type="EMBL" id="CAJOBC010002523">
    <property type="protein sequence ID" value="CAF3737353.1"/>
    <property type="molecule type" value="Genomic_DNA"/>
</dbReference>
<dbReference type="OrthoDB" id="10063988at2759"/>
<dbReference type="Proteomes" id="UP000663829">
    <property type="component" value="Unassembled WGS sequence"/>
</dbReference>
<dbReference type="SUPFAM" id="SSF54909">
    <property type="entry name" value="Dimeric alpha+beta barrel"/>
    <property type="match status" value="1"/>
</dbReference>
<comment type="caution">
    <text evidence="1">The sequence shown here is derived from an EMBL/GenBank/DDBJ whole genome shotgun (WGS) entry which is preliminary data.</text>
</comment>
<organism evidence="1 3">
    <name type="scientific">Didymodactylos carnosus</name>
    <dbReference type="NCBI Taxonomy" id="1234261"/>
    <lineage>
        <taxon>Eukaryota</taxon>
        <taxon>Metazoa</taxon>
        <taxon>Spiralia</taxon>
        <taxon>Gnathifera</taxon>
        <taxon>Rotifera</taxon>
        <taxon>Eurotatoria</taxon>
        <taxon>Bdelloidea</taxon>
        <taxon>Philodinida</taxon>
        <taxon>Philodinidae</taxon>
        <taxon>Didymodactylos</taxon>
    </lineage>
</organism>
<evidence type="ECO:0000313" key="3">
    <source>
        <dbReference type="Proteomes" id="UP000663829"/>
    </source>
</evidence>